<evidence type="ECO:0000313" key="5">
    <source>
        <dbReference type="EMBL" id="TVT55350.1"/>
    </source>
</evidence>
<dbReference type="Proteomes" id="UP000317355">
    <property type="component" value="Unassembled WGS sequence"/>
</dbReference>
<dbReference type="GO" id="GO:0006355">
    <property type="term" value="P:regulation of DNA-templated transcription"/>
    <property type="evidence" value="ECO:0007669"/>
    <property type="project" value="InterPro"/>
</dbReference>
<dbReference type="InterPro" id="IPR036388">
    <property type="entry name" value="WH-like_DNA-bd_sf"/>
</dbReference>
<dbReference type="PANTHER" id="PTHR12558">
    <property type="entry name" value="CELL DIVISION CYCLE 16,23,27"/>
    <property type="match status" value="1"/>
</dbReference>
<dbReference type="InterPro" id="IPR016032">
    <property type="entry name" value="Sig_transdc_resp-reg_C-effctor"/>
</dbReference>
<evidence type="ECO:0000256" key="2">
    <source>
        <dbReference type="PROSITE-ProRule" id="PRU00339"/>
    </source>
</evidence>
<dbReference type="InterPro" id="IPR011990">
    <property type="entry name" value="TPR-like_helical_dom_sf"/>
</dbReference>
<dbReference type="SUPFAM" id="SSF48452">
    <property type="entry name" value="TPR-like"/>
    <property type="match status" value="1"/>
</dbReference>
<comment type="caution">
    <text evidence="5">The sequence shown here is derived from an EMBL/GenBank/DDBJ whole genome shotgun (WGS) entry which is preliminary data.</text>
</comment>
<dbReference type="PROSITE" id="PS51755">
    <property type="entry name" value="OMPR_PHOB"/>
    <property type="match status" value="1"/>
</dbReference>
<feature type="repeat" description="TPR" evidence="2">
    <location>
        <begin position="381"/>
        <end position="414"/>
    </location>
</feature>
<dbReference type="CDD" id="cd00383">
    <property type="entry name" value="trans_reg_C"/>
    <property type="match status" value="1"/>
</dbReference>
<dbReference type="PROSITE" id="PS50005">
    <property type="entry name" value="TPR"/>
    <property type="match status" value="1"/>
</dbReference>
<name>A0A558D2V8_9GAMM</name>
<reference evidence="5 6" key="1">
    <citation type="submission" date="2019-07" db="EMBL/GenBank/DDBJ databases">
        <title>The pathways for chlorine oxyanion respiration interact through the shared metabolite chlorate.</title>
        <authorList>
            <person name="Barnum T.P."/>
            <person name="Cheng Y."/>
            <person name="Hill K.A."/>
            <person name="Lucas L.N."/>
            <person name="Carlson H.K."/>
            <person name="Coates J.D."/>
        </authorList>
    </citation>
    <scope>NUCLEOTIDE SEQUENCE [LARGE SCALE GENOMIC DNA]</scope>
    <source>
        <strain evidence="5">BK-3</strain>
    </source>
</reference>
<evidence type="ECO:0000256" key="1">
    <source>
        <dbReference type="ARBA" id="ARBA00023125"/>
    </source>
</evidence>
<dbReference type="Gene3D" id="1.10.10.10">
    <property type="entry name" value="Winged helix-like DNA-binding domain superfamily/Winged helix DNA-binding domain"/>
    <property type="match status" value="1"/>
</dbReference>
<dbReference type="Pfam" id="PF13181">
    <property type="entry name" value="TPR_8"/>
    <property type="match status" value="1"/>
</dbReference>
<dbReference type="Gene3D" id="1.25.40.10">
    <property type="entry name" value="Tetratricopeptide repeat domain"/>
    <property type="match status" value="1"/>
</dbReference>
<dbReference type="InterPro" id="IPR001867">
    <property type="entry name" value="OmpR/PhoB-type_DNA-bd"/>
</dbReference>
<evidence type="ECO:0000259" key="4">
    <source>
        <dbReference type="PROSITE" id="PS51755"/>
    </source>
</evidence>
<protein>
    <recommendedName>
        <fullName evidence="4">OmpR/PhoB-type domain-containing protein</fullName>
    </recommendedName>
</protein>
<feature type="DNA-binding region" description="OmpR/PhoB-type" evidence="3">
    <location>
        <begin position="1"/>
        <end position="98"/>
    </location>
</feature>
<dbReference type="SMART" id="SM00028">
    <property type="entry name" value="TPR"/>
    <property type="match status" value="4"/>
</dbReference>
<dbReference type="SMART" id="SM00862">
    <property type="entry name" value="Trans_reg_C"/>
    <property type="match status" value="1"/>
</dbReference>
<evidence type="ECO:0000256" key="3">
    <source>
        <dbReference type="PROSITE-ProRule" id="PRU01091"/>
    </source>
</evidence>
<keyword evidence="1 3" id="KW-0238">DNA-binding</keyword>
<dbReference type="EMBL" id="VMRY01000034">
    <property type="protein sequence ID" value="TVT55350.1"/>
    <property type="molecule type" value="Genomic_DNA"/>
</dbReference>
<dbReference type="GO" id="GO:0000160">
    <property type="term" value="P:phosphorelay signal transduction system"/>
    <property type="evidence" value="ECO:0007669"/>
    <property type="project" value="InterPro"/>
</dbReference>
<dbReference type="Pfam" id="PF00486">
    <property type="entry name" value="Trans_reg_C"/>
    <property type="match status" value="1"/>
</dbReference>
<dbReference type="PANTHER" id="PTHR12558:SF13">
    <property type="entry name" value="CELL DIVISION CYCLE PROTEIN 27 HOMOLOG"/>
    <property type="match status" value="1"/>
</dbReference>
<gene>
    <name evidence="5" type="ORF">FHK82_08400</name>
</gene>
<accession>A0A558D2V8</accession>
<proteinExistence type="predicted"/>
<organism evidence="5 6">
    <name type="scientific">Sedimenticola thiotaurini</name>
    <dbReference type="NCBI Taxonomy" id="1543721"/>
    <lineage>
        <taxon>Bacteria</taxon>
        <taxon>Pseudomonadati</taxon>
        <taxon>Pseudomonadota</taxon>
        <taxon>Gammaproteobacteria</taxon>
        <taxon>Chromatiales</taxon>
        <taxon>Sedimenticolaceae</taxon>
        <taxon>Sedimenticola</taxon>
    </lineage>
</organism>
<dbReference type="GO" id="GO:0003677">
    <property type="term" value="F:DNA binding"/>
    <property type="evidence" value="ECO:0007669"/>
    <property type="project" value="UniProtKB-UniRule"/>
</dbReference>
<dbReference type="InterPro" id="IPR019734">
    <property type="entry name" value="TPR_rpt"/>
</dbReference>
<feature type="domain" description="OmpR/PhoB-type" evidence="4">
    <location>
        <begin position="1"/>
        <end position="98"/>
    </location>
</feature>
<keyword evidence="2" id="KW-0802">TPR repeat</keyword>
<sequence>MLLRFANIELDTDRYELRRRGERIAVEPLVFDLLIHFAQHPNTIFSRDDLIAAVWNGRIVSDATVSSCIKSARKALGDSGNRQIYIETVQRRGFRFIGEIDLARTQAQQQNSVTLRAKHFEPSLIVLPFKSISDNPAIDGFTEGLVANLETILTRIPLLRISSQASSYANRDITPTARKIYEETGVDFVLEGNVQVLEDQIRINIQLVDAQSGFRLWAGQFEQLLNDIKGNMDSGIIAIIAKLEPQLNRAIYNRVRTNEEEPSARELYLEASGILAMKGWHLETFSEAANLLRRSAELDVEFALAPAYLSLILALGHRVGLLSEREQTKDEAIQAAEHALQLDNMDSTVLGFAGCAMADLGLVNRALPILKNAVELNPNNAQAWAALGSAYLIDNNPELAVTHLTRGIEMSPLDNRLAVWEALLALALMLTHNLDAALDRAELACQRDDRTYLSRIVLAAVLLCGRKPEAAQQALAEAYRIKPDLSDTEMDALITSRLGQQLRALN</sequence>
<dbReference type="SUPFAM" id="SSF46894">
    <property type="entry name" value="C-terminal effector domain of the bipartite response regulators"/>
    <property type="match status" value="1"/>
</dbReference>
<evidence type="ECO:0000313" key="6">
    <source>
        <dbReference type="Proteomes" id="UP000317355"/>
    </source>
</evidence>
<dbReference type="AlphaFoldDB" id="A0A558D2V8"/>